<feature type="domain" description="UspA" evidence="2">
    <location>
        <begin position="1"/>
        <end position="138"/>
    </location>
</feature>
<evidence type="ECO:0000313" key="3">
    <source>
        <dbReference type="EMBL" id="RKD13322.1"/>
    </source>
</evidence>
<evidence type="ECO:0000259" key="2">
    <source>
        <dbReference type="Pfam" id="PF00582"/>
    </source>
</evidence>
<reference evidence="3 4" key="1">
    <citation type="submission" date="2016-07" db="EMBL/GenBank/DDBJ databases">
        <title>Genome of Pelobium manganitolerans.</title>
        <authorList>
            <person name="Wu S."/>
            <person name="Wang G."/>
        </authorList>
    </citation>
    <scope>NUCLEOTIDE SEQUENCE [LARGE SCALE GENOMIC DNA]</scope>
    <source>
        <strain evidence="3 4">YS-25</strain>
    </source>
</reference>
<dbReference type="OrthoDB" id="9788959at2"/>
<proteinExistence type="inferred from homology"/>
<dbReference type="InterPro" id="IPR006015">
    <property type="entry name" value="Universal_stress_UspA"/>
</dbReference>
<organism evidence="3 4">
    <name type="scientific">Pelobium manganitolerans</name>
    <dbReference type="NCBI Taxonomy" id="1842495"/>
    <lineage>
        <taxon>Bacteria</taxon>
        <taxon>Pseudomonadati</taxon>
        <taxon>Bacteroidota</taxon>
        <taxon>Sphingobacteriia</taxon>
        <taxon>Sphingobacteriales</taxon>
        <taxon>Sphingobacteriaceae</taxon>
        <taxon>Pelobium</taxon>
    </lineage>
</organism>
<dbReference type="SUPFAM" id="SSF52402">
    <property type="entry name" value="Adenine nucleotide alpha hydrolases-like"/>
    <property type="match status" value="2"/>
</dbReference>
<dbReference type="Proteomes" id="UP000283433">
    <property type="component" value="Unassembled WGS sequence"/>
</dbReference>
<protein>
    <submittedName>
        <fullName evidence="3">Universal stress protein</fullName>
    </submittedName>
</protein>
<dbReference type="PANTHER" id="PTHR46268:SF6">
    <property type="entry name" value="UNIVERSAL STRESS PROTEIN UP12"/>
    <property type="match status" value="1"/>
</dbReference>
<gene>
    <name evidence="3" type="ORF">BCY91_10345</name>
</gene>
<keyword evidence="4" id="KW-1185">Reference proteome</keyword>
<comment type="similarity">
    <text evidence="1">Belongs to the universal stress protein A family.</text>
</comment>
<dbReference type="InterPro" id="IPR006016">
    <property type="entry name" value="UspA"/>
</dbReference>
<name>A0A419S2W3_9SPHI</name>
<sequence>MKTLIVATDFSKEAENALQYAGAAAQKLQGKVVIFNAFNISSHTGNSLFPASAVKEMIAYNNAILQRKADDLATEFGIEVHCESSMMELDEELDKAIEKYKADLVVMGMAPSSLSQDLFGNTTTSAIAKLKFPVLAIPAGVSFKGIKKILFACDILRGVEQEILNKIKTFAMGVGAQVEVFSVQNKLKALTAEHTARIDEGLQDVDYAYKNVVSTKVIQAIEDEVKAFEADILIMVPHKYSFWSSLVHQSKTRIMASRSEIPLLSIAL</sequence>
<dbReference type="CDD" id="cd00293">
    <property type="entry name" value="USP-like"/>
    <property type="match status" value="1"/>
</dbReference>
<accession>A0A419S2W3</accession>
<dbReference type="RefSeq" id="WP_120182970.1">
    <property type="nucleotide sequence ID" value="NZ_MBTA01000028.1"/>
</dbReference>
<evidence type="ECO:0000256" key="1">
    <source>
        <dbReference type="ARBA" id="ARBA00008791"/>
    </source>
</evidence>
<dbReference type="Pfam" id="PF00582">
    <property type="entry name" value="Usp"/>
    <property type="match status" value="1"/>
</dbReference>
<dbReference type="Gene3D" id="3.40.50.12370">
    <property type="match status" value="1"/>
</dbReference>
<dbReference type="PANTHER" id="PTHR46268">
    <property type="entry name" value="STRESS RESPONSE PROTEIN NHAX"/>
    <property type="match status" value="1"/>
</dbReference>
<dbReference type="AlphaFoldDB" id="A0A419S2W3"/>
<evidence type="ECO:0000313" key="4">
    <source>
        <dbReference type="Proteomes" id="UP000283433"/>
    </source>
</evidence>
<comment type="caution">
    <text evidence="3">The sequence shown here is derived from an EMBL/GenBank/DDBJ whole genome shotgun (WGS) entry which is preliminary data.</text>
</comment>
<dbReference type="PRINTS" id="PR01438">
    <property type="entry name" value="UNVRSLSTRESS"/>
</dbReference>
<dbReference type="EMBL" id="MBTA01000028">
    <property type="protein sequence ID" value="RKD13322.1"/>
    <property type="molecule type" value="Genomic_DNA"/>
</dbReference>